<dbReference type="Gene3D" id="3.40.50.720">
    <property type="entry name" value="NAD(P)-binding Rossmann-like Domain"/>
    <property type="match status" value="1"/>
</dbReference>
<keyword evidence="2" id="KW-0503">Monooxygenase</keyword>
<dbReference type="InterPro" id="IPR036291">
    <property type="entry name" value="NAD(P)-bd_dom_sf"/>
</dbReference>
<gene>
    <name evidence="5" type="ORF">CKM354_000796200</name>
</gene>
<dbReference type="OrthoDB" id="10254221at2759"/>
<dbReference type="Proteomes" id="UP000825890">
    <property type="component" value="Unassembled WGS sequence"/>
</dbReference>
<evidence type="ECO:0000256" key="1">
    <source>
        <dbReference type="ARBA" id="ARBA00023002"/>
    </source>
</evidence>
<evidence type="ECO:0000259" key="4">
    <source>
        <dbReference type="Pfam" id="PF13460"/>
    </source>
</evidence>
<sequence>MEEKKTTVTTTIIPEPSRKYAILGSTGNCGTAVIQQLLRQHDIGISAYCRNRDKLLRLLPEVAHSKKVEIFAGDINDVDLLSRCVAGCQAVFLLASTNDNVPGCNISQTLAVGLIAALESLRAAHPTTFVAPKLVLLSSATVDDHLSRHMPYFRPIMLRAASNVYEDLRRTETYLRAREDWLTTIYIKPGGLSIDIQRGHRLSLDDEETFLSYQDLAAGMLEAVGDTSGRWDLKNVGVVNANGKAKFAPGTPRCIALGLVRHYFPFLHPYLPASGPA</sequence>
<keyword evidence="6" id="KW-1185">Reference proteome</keyword>
<proteinExistence type="inferred from homology"/>
<keyword evidence="1" id="KW-0560">Oxidoreductase</keyword>
<protein>
    <recommendedName>
        <fullName evidence="4">NAD(P)-binding domain-containing protein</fullName>
    </recommendedName>
</protein>
<accession>A0A9P3CUX2</accession>
<reference evidence="5 6" key="1">
    <citation type="submission" date="2021-01" db="EMBL/GenBank/DDBJ databases">
        <title>Cercospora kikuchii MAFF 305040 whole genome shotgun sequence.</title>
        <authorList>
            <person name="Kashiwa T."/>
            <person name="Suzuki T."/>
        </authorList>
    </citation>
    <scope>NUCLEOTIDE SEQUENCE [LARGE SCALE GENOMIC DNA]</scope>
    <source>
        <strain evidence="5 6">MAFF 305040</strain>
    </source>
</reference>
<organism evidence="5 6">
    <name type="scientific">Cercospora kikuchii</name>
    <dbReference type="NCBI Taxonomy" id="84275"/>
    <lineage>
        <taxon>Eukaryota</taxon>
        <taxon>Fungi</taxon>
        <taxon>Dikarya</taxon>
        <taxon>Ascomycota</taxon>
        <taxon>Pezizomycotina</taxon>
        <taxon>Dothideomycetes</taxon>
        <taxon>Dothideomycetidae</taxon>
        <taxon>Mycosphaerellales</taxon>
        <taxon>Mycosphaerellaceae</taxon>
        <taxon>Cercospora</taxon>
    </lineage>
</organism>
<dbReference type="EMBL" id="BOLY01000005">
    <property type="protein sequence ID" value="GIZ44773.1"/>
    <property type="molecule type" value="Genomic_DNA"/>
</dbReference>
<dbReference type="InterPro" id="IPR016040">
    <property type="entry name" value="NAD(P)-bd_dom"/>
</dbReference>
<comment type="caution">
    <text evidence="5">The sequence shown here is derived from an EMBL/GenBank/DDBJ whole genome shotgun (WGS) entry which is preliminary data.</text>
</comment>
<name>A0A9P3CUX2_9PEZI</name>
<dbReference type="GeneID" id="68293537"/>
<comment type="similarity">
    <text evidence="3">Belongs to the avfA family.</text>
</comment>
<dbReference type="GO" id="GO:0004497">
    <property type="term" value="F:monooxygenase activity"/>
    <property type="evidence" value="ECO:0007669"/>
    <property type="project" value="UniProtKB-KW"/>
</dbReference>
<dbReference type="PANTHER" id="PTHR15020">
    <property type="entry name" value="FLAVIN REDUCTASE-RELATED"/>
    <property type="match status" value="1"/>
</dbReference>
<dbReference type="Pfam" id="PF13460">
    <property type="entry name" value="NAD_binding_10"/>
    <property type="match status" value="1"/>
</dbReference>
<dbReference type="PANTHER" id="PTHR15020:SF37">
    <property type="entry name" value="OXIDOREDUCTASE MDPK"/>
    <property type="match status" value="1"/>
</dbReference>
<dbReference type="SUPFAM" id="SSF51735">
    <property type="entry name" value="NAD(P)-binding Rossmann-fold domains"/>
    <property type="match status" value="1"/>
</dbReference>
<evidence type="ECO:0000313" key="5">
    <source>
        <dbReference type="EMBL" id="GIZ44773.1"/>
    </source>
</evidence>
<dbReference type="RefSeq" id="XP_044659260.1">
    <property type="nucleotide sequence ID" value="XM_044803325.1"/>
</dbReference>
<evidence type="ECO:0000313" key="6">
    <source>
        <dbReference type="Proteomes" id="UP000825890"/>
    </source>
</evidence>
<evidence type="ECO:0000256" key="2">
    <source>
        <dbReference type="ARBA" id="ARBA00023033"/>
    </source>
</evidence>
<dbReference type="AlphaFoldDB" id="A0A9P3CUX2"/>
<evidence type="ECO:0000256" key="3">
    <source>
        <dbReference type="ARBA" id="ARBA00038376"/>
    </source>
</evidence>
<feature type="domain" description="NAD(P)-binding" evidence="4">
    <location>
        <begin position="24"/>
        <end position="225"/>
    </location>
</feature>